<dbReference type="Gene3D" id="3.40.50.10420">
    <property type="entry name" value="NagB/RpiA/CoA transferase-like"/>
    <property type="match status" value="1"/>
</dbReference>
<dbReference type="AlphaFoldDB" id="A0A7U9THH3"/>
<gene>
    <name evidence="6" type="ORF">MPAN_000320</name>
</gene>
<dbReference type="RefSeq" id="WP_176239015.1">
    <property type="nucleotide sequence ID" value="NZ_AP024412.1"/>
</dbReference>
<protein>
    <recommendedName>
        <fullName evidence="5">5-formyltetrahydrofolate cyclo-ligase</fullName>
        <ecNumber evidence="5">6.3.3.2</ecNumber>
    </recommendedName>
</protein>
<dbReference type="InterPro" id="IPR024185">
    <property type="entry name" value="FTHF_cligase-like_sf"/>
</dbReference>
<dbReference type="PANTHER" id="PTHR23407:SF1">
    <property type="entry name" value="5-FORMYLTETRAHYDROFOLATE CYCLO-LIGASE"/>
    <property type="match status" value="1"/>
</dbReference>
<dbReference type="GO" id="GO:0046872">
    <property type="term" value="F:metal ion binding"/>
    <property type="evidence" value="ECO:0007669"/>
    <property type="project" value="UniProtKB-KW"/>
</dbReference>
<evidence type="ECO:0000256" key="3">
    <source>
        <dbReference type="ARBA" id="ARBA00022840"/>
    </source>
</evidence>
<dbReference type="Pfam" id="PF01812">
    <property type="entry name" value="5-FTHF_cyc-lig"/>
    <property type="match status" value="1"/>
</dbReference>
<keyword evidence="3 4" id="KW-0067">ATP-binding</keyword>
<reference evidence="6" key="1">
    <citation type="submission" date="2021-01" db="EMBL/GenBank/DDBJ databases">
        <title>Draft genome sequence of Acholeplasmataceae bacterium strain Mahy22.</title>
        <authorList>
            <person name="Watanabe M."/>
            <person name="Kojima H."/>
            <person name="Fukui M."/>
        </authorList>
    </citation>
    <scope>NUCLEOTIDE SEQUENCE</scope>
    <source>
        <strain evidence="6">Mahy22</strain>
    </source>
</reference>
<evidence type="ECO:0000313" key="7">
    <source>
        <dbReference type="Proteomes" id="UP000620133"/>
    </source>
</evidence>
<dbReference type="NCBIfam" id="TIGR02727">
    <property type="entry name" value="MTHFS_bact"/>
    <property type="match status" value="1"/>
</dbReference>
<comment type="catalytic activity">
    <reaction evidence="5">
        <text>(6S)-5-formyl-5,6,7,8-tetrahydrofolate + ATP = (6R)-5,10-methenyltetrahydrofolate + ADP + phosphate</text>
        <dbReference type="Rhea" id="RHEA:10488"/>
        <dbReference type="ChEBI" id="CHEBI:30616"/>
        <dbReference type="ChEBI" id="CHEBI:43474"/>
        <dbReference type="ChEBI" id="CHEBI:57455"/>
        <dbReference type="ChEBI" id="CHEBI:57457"/>
        <dbReference type="ChEBI" id="CHEBI:456216"/>
        <dbReference type="EC" id="6.3.3.2"/>
    </reaction>
</comment>
<accession>A0A7U9THH3</accession>
<organism evidence="6 7">
    <name type="scientific">Mariniplasma anaerobium</name>
    <dbReference type="NCBI Taxonomy" id="2735436"/>
    <lineage>
        <taxon>Bacteria</taxon>
        <taxon>Bacillati</taxon>
        <taxon>Mycoplasmatota</taxon>
        <taxon>Mollicutes</taxon>
        <taxon>Acholeplasmatales</taxon>
        <taxon>Acholeplasmataceae</taxon>
        <taxon>Mariniplasma</taxon>
    </lineage>
</organism>
<evidence type="ECO:0000313" key="6">
    <source>
        <dbReference type="EMBL" id="BCR35139.1"/>
    </source>
</evidence>
<dbReference type="SUPFAM" id="SSF100950">
    <property type="entry name" value="NagB/RpiA/CoA transferase-like"/>
    <property type="match status" value="1"/>
</dbReference>
<dbReference type="EC" id="6.3.3.2" evidence="5"/>
<evidence type="ECO:0000256" key="1">
    <source>
        <dbReference type="ARBA" id="ARBA00010638"/>
    </source>
</evidence>
<proteinExistence type="inferred from homology"/>
<dbReference type="PANTHER" id="PTHR23407">
    <property type="entry name" value="ATPASE INHIBITOR/5-FORMYLTETRAHYDROFOLATE CYCLO-LIGASE"/>
    <property type="match status" value="1"/>
</dbReference>
<dbReference type="GO" id="GO:0005524">
    <property type="term" value="F:ATP binding"/>
    <property type="evidence" value="ECO:0007669"/>
    <property type="project" value="UniProtKB-KW"/>
</dbReference>
<dbReference type="InterPro" id="IPR037171">
    <property type="entry name" value="NagB/RpiA_transferase-like"/>
</dbReference>
<comment type="similarity">
    <text evidence="1 5">Belongs to the 5-formyltetrahydrofolate cyclo-ligase family.</text>
</comment>
<evidence type="ECO:0000256" key="5">
    <source>
        <dbReference type="RuleBase" id="RU361279"/>
    </source>
</evidence>
<sequence length="174" mass="20447">MTKKDIRKSMMLIRSKQTPEDKNLRDQHIIKQIKVHEKFISAKTVAIFYPMKSEIDLLQLLSSDKIFLFPKVNQDDLDFYIFDEYIEFEKSSFGVLEPTGDNIYKDKIDLMIVPALAISKEFDRVGYGKGFYDRYISNHDIEYTLGVIYDFQELNHIDASPLDRKLDQYIKGSL</sequence>
<evidence type="ECO:0000256" key="4">
    <source>
        <dbReference type="PIRSR" id="PIRSR006806-1"/>
    </source>
</evidence>
<keyword evidence="5" id="KW-0460">Magnesium</keyword>
<dbReference type="EMBL" id="AP024412">
    <property type="protein sequence ID" value="BCR35139.1"/>
    <property type="molecule type" value="Genomic_DNA"/>
</dbReference>
<feature type="binding site" evidence="4">
    <location>
        <begin position="3"/>
        <end position="7"/>
    </location>
    <ligand>
        <name>ATP</name>
        <dbReference type="ChEBI" id="CHEBI:30616"/>
    </ligand>
</feature>
<feature type="binding site" evidence="4">
    <location>
        <begin position="124"/>
        <end position="132"/>
    </location>
    <ligand>
        <name>ATP</name>
        <dbReference type="ChEBI" id="CHEBI:30616"/>
    </ligand>
</feature>
<dbReference type="Proteomes" id="UP000620133">
    <property type="component" value="Chromosome"/>
</dbReference>
<dbReference type="GO" id="GO:0030272">
    <property type="term" value="F:5-formyltetrahydrofolate cyclo-ligase activity"/>
    <property type="evidence" value="ECO:0007669"/>
    <property type="project" value="UniProtKB-EC"/>
</dbReference>
<dbReference type="InterPro" id="IPR002698">
    <property type="entry name" value="FTHF_cligase"/>
</dbReference>
<dbReference type="PIRSF" id="PIRSF006806">
    <property type="entry name" value="FTHF_cligase"/>
    <property type="match status" value="1"/>
</dbReference>
<feature type="binding site" evidence="4">
    <location>
        <position position="54"/>
    </location>
    <ligand>
        <name>substrate</name>
    </ligand>
</feature>
<dbReference type="GO" id="GO:0035999">
    <property type="term" value="P:tetrahydrofolate interconversion"/>
    <property type="evidence" value="ECO:0007669"/>
    <property type="project" value="TreeGrafter"/>
</dbReference>
<comment type="cofactor">
    <cofactor evidence="5">
        <name>Mg(2+)</name>
        <dbReference type="ChEBI" id="CHEBI:18420"/>
    </cofactor>
</comment>
<keyword evidence="5" id="KW-0479">Metal-binding</keyword>
<evidence type="ECO:0000256" key="2">
    <source>
        <dbReference type="ARBA" id="ARBA00022741"/>
    </source>
</evidence>
<keyword evidence="7" id="KW-1185">Reference proteome</keyword>
<name>A0A7U9THH3_9MOLU</name>
<keyword evidence="2 4" id="KW-0547">Nucleotide-binding</keyword>
<dbReference type="KEGG" id="manr:MPAN_000320"/>
<dbReference type="GO" id="GO:0009396">
    <property type="term" value="P:folic acid-containing compound biosynthetic process"/>
    <property type="evidence" value="ECO:0007669"/>
    <property type="project" value="TreeGrafter"/>
</dbReference>